<dbReference type="Gene3D" id="3.40.190.290">
    <property type="match status" value="1"/>
</dbReference>
<dbReference type="GO" id="GO:0043565">
    <property type="term" value="F:sequence-specific DNA binding"/>
    <property type="evidence" value="ECO:0007669"/>
    <property type="project" value="TreeGrafter"/>
</dbReference>
<dbReference type="SUPFAM" id="SSF46785">
    <property type="entry name" value="Winged helix' DNA-binding domain"/>
    <property type="match status" value="1"/>
</dbReference>
<evidence type="ECO:0000313" key="6">
    <source>
        <dbReference type="EMBL" id="AEQ50878.1"/>
    </source>
</evidence>
<dbReference type="InterPro" id="IPR036390">
    <property type="entry name" value="WH_DNA-bd_sf"/>
</dbReference>
<keyword evidence="4" id="KW-0804">Transcription</keyword>
<evidence type="ECO:0000256" key="1">
    <source>
        <dbReference type="ARBA" id="ARBA00009437"/>
    </source>
</evidence>
<proteinExistence type="inferred from homology"/>
<dbReference type="GO" id="GO:0003700">
    <property type="term" value="F:DNA-binding transcription factor activity"/>
    <property type="evidence" value="ECO:0007669"/>
    <property type="project" value="InterPro"/>
</dbReference>
<dbReference type="InterPro" id="IPR000847">
    <property type="entry name" value="LysR_HTH_N"/>
</dbReference>
<dbReference type="PANTHER" id="PTHR30427">
    <property type="entry name" value="TRANSCRIPTIONAL ACTIVATOR PROTEIN LYSR"/>
    <property type="match status" value="1"/>
</dbReference>
<comment type="similarity">
    <text evidence="1">Belongs to the LysR transcriptional regulatory family.</text>
</comment>
<dbReference type="PANTHER" id="PTHR30427:SF1">
    <property type="entry name" value="TRANSCRIPTIONAL ACTIVATOR PROTEIN LYSR"/>
    <property type="match status" value="1"/>
</dbReference>
<dbReference type="SUPFAM" id="SSF53850">
    <property type="entry name" value="Periplasmic binding protein-like II"/>
    <property type="match status" value="1"/>
</dbReference>
<dbReference type="PRINTS" id="PR00039">
    <property type="entry name" value="HTHLYSR"/>
</dbReference>
<organism evidence="6 7">
    <name type="scientific">Pelagibacterium halotolerans (strain DSM 22347 / JCM 15775 / CGMCC 1.7692 / B2)</name>
    <dbReference type="NCBI Taxonomy" id="1082931"/>
    <lineage>
        <taxon>Bacteria</taxon>
        <taxon>Pseudomonadati</taxon>
        <taxon>Pseudomonadota</taxon>
        <taxon>Alphaproteobacteria</taxon>
        <taxon>Hyphomicrobiales</taxon>
        <taxon>Devosiaceae</taxon>
        <taxon>Pelagibacterium</taxon>
    </lineage>
</organism>
<dbReference type="HOGENOM" id="CLU_039613_6_3_5"/>
<dbReference type="Pfam" id="PF00126">
    <property type="entry name" value="HTH_1"/>
    <property type="match status" value="1"/>
</dbReference>
<sequence>MSSDPDQFLDIRALQAFLAAMSTGSMTGAAQLLGKSQPAVTRVVRELEEAVGFQLFHRNGPRISPTERGLLFHEEAVRLMAGMRQISSRATAIRDNIAASLDIAATPTMSGGLIAPALAGLGEAQPDFINVQTMGAEHVVRSVHARTADIGVSSFPLDYAGLSIQAICERDCVGVVADDDPLARQSVLSLASLTERRLVTVGNAFRLRRSIDRAISQAGIHPPRDFSTNTSLNAVMAARAGLGVAIIDPVTAFGIPVQGVKVLPLDVRIPYFWGLFSDAARVVSPLTSAFVDAFIGSCSAIIPDCRFHDPADQPDMSPDRDH</sequence>
<dbReference type="GO" id="GO:0010628">
    <property type="term" value="P:positive regulation of gene expression"/>
    <property type="evidence" value="ECO:0007669"/>
    <property type="project" value="TreeGrafter"/>
</dbReference>
<evidence type="ECO:0000259" key="5">
    <source>
        <dbReference type="PROSITE" id="PS50931"/>
    </source>
</evidence>
<evidence type="ECO:0000256" key="4">
    <source>
        <dbReference type="ARBA" id="ARBA00023163"/>
    </source>
</evidence>
<dbReference type="EMBL" id="CP003075">
    <property type="protein sequence ID" value="AEQ50878.1"/>
    <property type="molecule type" value="Genomic_DNA"/>
</dbReference>
<dbReference type="AlphaFoldDB" id="G4REM8"/>
<dbReference type="Proteomes" id="UP000008850">
    <property type="component" value="Chromosome"/>
</dbReference>
<dbReference type="PROSITE" id="PS50931">
    <property type="entry name" value="HTH_LYSR"/>
    <property type="match status" value="1"/>
</dbReference>
<dbReference type="STRING" id="1082931.KKY_839"/>
<dbReference type="Pfam" id="PF03466">
    <property type="entry name" value="LysR_substrate"/>
    <property type="match status" value="1"/>
</dbReference>
<evidence type="ECO:0000313" key="7">
    <source>
        <dbReference type="Proteomes" id="UP000008850"/>
    </source>
</evidence>
<evidence type="ECO:0000256" key="2">
    <source>
        <dbReference type="ARBA" id="ARBA00023015"/>
    </source>
</evidence>
<name>G4REM8_PELHB</name>
<gene>
    <name evidence="6" type="ordered locus">KKY_839</name>
</gene>
<reference evidence="6 7" key="1">
    <citation type="journal article" date="2012" name="J. Bacteriol.">
        <title>Complete genome sequence of Pelagibacterium halotolerans B2T.</title>
        <authorList>
            <person name="Huo Y.Y."/>
            <person name="Cheng H."/>
            <person name="Han X.F."/>
            <person name="Jiang X.W."/>
            <person name="Sun C."/>
            <person name="Zhang X.Q."/>
            <person name="Zhu X.F."/>
            <person name="Liu Y.F."/>
            <person name="Li P.F."/>
            <person name="Ni P.X."/>
            <person name="Wu M."/>
        </authorList>
    </citation>
    <scope>NUCLEOTIDE SEQUENCE [LARGE SCALE GENOMIC DNA]</scope>
    <source>
        <strain evidence="7">DSM 22347 / JCM 15775 / CGMCC 1.7692 / B2</strain>
    </source>
</reference>
<dbReference type="eggNOG" id="COG0583">
    <property type="taxonomic scope" value="Bacteria"/>
</dbReference>
<dbReference type="RefSeq" id="WP_014130027.1">
    <property type="nucleotide sequence ID" value="NC_016078.1"/>
</dbReference>
<keyword evidence="3" id="KW-0238">DNA-binding</keyword>
<dbReference type="InterPro" id="IPR005119">
    <property type="entry name" value="LysR_subst-bd"/>
</dbReference>
<accession>G4REM8</accession>
<dbReference type="Gene3D" id="1.10.10.10">
    <property type="entry name" value="Winged helix-like DNA-binding domain superfamily/Winged helix DNA-binding domain"/>
    <property type="match status" value="1"/>
</dbReference>
<evidence type="ECO:0000256" key="3">
    <source>
        <dbReference type="ARBA" id="ARBA00023125"/>
    </source>
</evidence>
<feature type="domain" description="HTH lysR-type" evidence="5">
    <location>
        <begin position="9"/>
        <end position="66"/>
    </location>
</feature>
<protein>
    <submittedName>
        <fullName evidence="6">Transcriptional regulator, LysR family</fullName>
    </submittedName>
</protein>
<keyword evidence="2" id="KW-0805">Transcription regulation</keyword>
<dbReference type="InterPro" id="IPR036388">
    <property type="entry name" value="WH-like_DNA-bd_sf"/>
</dbReference>
<keyword evidence="7" id="KW-1185">Reference proteome</keyword>
<dbReference type="KEGG" id="phl:KKY_839"/>
<dbReference type="PATRIC" id="fig|1082931.4.peg.833"/>